<keyword evidence="7 11" id="KW-0694">RNA-binding</keyword>
<evidence type="ECO:0000256" key="8">
    <source>
        <dbReference type="ARBA" id="ARBA00023054"/>
    </source>
</evidence>
<dbReference type="GO" id="GO:0003723">
    <property type="term" value="F:RNA binding"/>
    <property type="evidence" value="ECO:0007669"/>
    <property type="project" value="UniProtKB-KW"/>
</dbReference>
<dbReference type="Pfam" id="PF17078">
    <property type="entry name" value="SHE3"/>
    <property type="match status" value="1"/>
</dbReference>
<name>A0A0W0CST5_CANGB</name>
<organism evidence="13 14">
    <name type="scientific">Candida glabrata</name>
    <name type="common">Yeast</name>
    <name type="synonym">Torulopsis glabrata</name>
    <dbReference type="NCBI Taxonomy" id="5478"/>
    <lineage>
        <taxon>Eukaryota</taxon>
        <taxon>Fungi</taxon>
        <taxon>Dikarya</taxon>
        <taxon>Ascomycota</taxon>
        <taxon>Saccharomycotina</taxon>
        <taxon>Saccharomycetes</taxon>
        <taxon>Saccharomycetales</taxon>
        <taxon>Saccharomycetaceae</taxon>
        <taxon>Nakaseomyces</taxon>
    </lineage>
</organism>
<evidence type="ECO:0000256" key="6">
    <source>
        <dbReference type="ARBA" id="ARBA00022824"/>
    </source>
</evidence>
<feature type="compositionally biased region" description="Basic residues" evidence="12">
    <location>
        <begin position="343"/>
        <end position="352"/>
    </location>
</feature>
<dbReference type="GO" id="GO:0005789">
    <property type="term" value="C:endoplasmic reticulum membrane"/>
    <property type="evidence" value="ECO:0007669"/>
    <property type="project" value="UniProtKB-SubCell"/>
</dbReference>
<keyword evidence="8 11" id="KW-0175">Coiled coil</keyword>
<evidence type="ECO:0000313" key="13">
    <source>
        <dbReference type="EMBL" id="KTB02651.1"/>
    </source>
</evidence>
<proteinExistence type="inferred from homology"/>
<dbReference type="PhylomeDB" id="A0A0W0CST5"/>
<feature type="compositionally biased region" description="Polar residues" evidence="12">
    <location>
        <begin position="321"/>
        <end position="338"/>
    </location>
</feature>
<dbReference type="GO" id="GO:0048309">
    <property type="term" value="P:endoplasmic reticulum inheritance"/>
    <property type="evidence" value="ECO:0007669"/>
    <property type="project" value="InterPro"/>
</dbReference>
<evidence type="ECO:0000256" key="7">
    <source>
        <dbReference type="ARBA" id="ARBA00022884"/>
    </source>
</evidence>
<evidence type="ECO:0000256" key="10">
    <source>
        <dbReference type="ARBA" id="ARBA00024975"/>
    </source>
</evidence>
<dbReference type="EMBL" id="LLZZ01000123">
    <property type="protein sequence ID" value="KTB02651.1"/>
    <property type="molecule type" value="Genomic_DNA"/>
</dbReference>
<sequence>MSLENAVRVVSTDEKGNQASSTKLIELLHSRVDALTTTNIELTTKLQELLGNLDTVQQRERKLKESAASLRHEGDNVTLMLNRKERKLTEVKEAIVELTTKLGEAKEVNHSLKQKFEDEGLTSEESLRESISEVKTEYDTLVKSHEIYESSNDIQCKSLEDRFSQALLIHGENMKALDGTAEQILANNSELVSQLRATENKAESARTSIRNASIDTAAKVDLEKWLFLYKEAQRICEEFASKTDTKLPDELQAIIDDPVLKELDARFALDEIQYGKTRNKRIPSNPLLSNSQAAARRVASPSANYSPRVSSAQGSLPGITRTPSMKVNNKFSDSNAQEVPTRLHSHGSRSKRSSMVFK</sequence>
<dbReference type="AlphaFoldDB" id="A0A0W0CST5"/>
<keyword evidence="5 11" id="KW-0509">mRNA transport</keyword>
<dbReference type="VEuPathDB" id="FungiDB:GWK60_K07755"/>
<evidence type="ECO:0000256" key="3">
    <source>
        <dbReference type="ARBA" id="ARBA00019884"/>
    </source>
</evidence>
<evidence type="ECO:0000256" key="9">
    <source>
        <dbReference type="ARBA" id="ARBA00023136"/>
    </source>
</evidence>
<protein>
    <recommendedName>
        <fullName evidence="3 11">SWI5-dependent HO expression protein 3</fullName>
    </recommendedName>
</protein>
<dbReference type="VEuPathDB" id="FungiDB:B1J91_K07942g"/>
<comment type="caution">
    <text evidence="13">The sequence shown here is derived from an EMBL/GenBank/DDBJ whole genome shotgun (WGS) entry which is preliminary data.</text>
</comment>
<evidence type="ECO:0000256" key="1">
    <source>
        <dbReference type="ARBA" id="ARBA00004406"/>
    </source>
</evidence>
<keyword evidence="9 11" id="KW-0472">Membrane</keyword>
<dbReference type="VEuPathDB" id="FungiDB:GVI51_K07799"/>
<comment type="similarity">
    <text evidence="2 11">Belongs to the SHE3 family.</text>
</comment>
<feature type="compositionally biased region" description="Polar residues" evidence="12">
    <location>
        <begin position="301"/>
        <end position="314"/>
    </location>
</feature>
<dbReference type="SMR" id="A0A0W0CST5"/>
<keyword evidence="6 11" id="KW-0256">Endoplasmic reticulum</keyword>
<accession>A0A0W0CST5</accession>
<comment type="function">
    <text evidence="10">RNA-binding protein that binds specific mRNAs including the ASH1 mRNA, coding for a repressor of the HO endonuclease. Part of the mRNA localization machinery that restricts accumulation of certain proteins to the bud and in the daughter cell. Required for the delivery of cortical endoplasmic reticulum into the emerging bud.</text>
</comment>
<evidence type="ECO:0000313" key="14">
    <source>
        <dbReference type="Proteomes" id="UP000054886"/>
    </source>
</evidence>
<feature type="coiled-coil region" evidence="11">
    <location>
        <begin position="181"/>
        <end position="215"/>
    </location>
</feature>
<keyword evidence="4 11" id="KW-0813">Transport</keyword>
<dbReference type="VEuPathDB" id="FungiDB:CAGL0K07942g"/>
<evidence type="ECO:0000256" key="5">
    <source>
        <dbReference type="ARBA" id="ARBA00022816"/>
    </source>
</evidence>
<dbReference type="Proteomes" id="UP000054886">
    <property type="component" value="Unassembled WGS sequence"/>
</dbReference>
<feature type="coiled-coil region" evidence="11">
    <location>
        <begin position="39"/>
        <end position="115"/>
    </location>
</feature>
<comment type="subcellular location">
    <subcellularLocation>
        <location evidence="1 11">Endoplasmic reticulum membrane</location>
        <topology evidence="1 11">Peripheral membrane protein</topology>
    </subcellularLocation>
</comment>
<dbReference type="InterPro" id="IPR031398">
    <property type="entry name" value="She3"/>
</dbReference>
<dbReference type="OMA" id="HFMANIN"/>
<reference evidence="13 14" key="1">
    <citation type="submission" date="2015-10" db="EMBL/GenBank/DDBJ databases">
        <title>Draft genomes sequences of Candida glabrata isolates 1A, 1B, 2A, 2B, 3A and 3B.</title>
        <authorList>
            <person name="Haavelsrud O.E."/>
            <person name="Gaustad P."/>
        </authorList>
    </citation>
    <scope>NUCLEOTIDE SEQUENCE [LARGE SCALE GENOMIC DNA]</scope>
    <source>
        <strain evidence="13">910700640</strain>
    </source>
</reference>
<evidence type="ECO:0000256" key="11">
    <source>
        <dbReference type="RuleBase" id="RU362142"/>
    </source>
</evidence>
<evidence type="ECO:0000256" key="4">
    <source>
        <dbReference type="ARBA" id="ARBA00022448"/>
    </source>
</evidence>
<evidence type="ECO:0000256" key="2">
    <source>
        <dbReference type="ARBA" id="ARBA00008123"/>
    </source>
</evidence>
<gene>
    <name evidence="11" type="primary">SHE3</name>
    <name evidence="13" type="ORF">AO440_003586</name>
</gene>
<dbReference type="GO" id="GO:0051028">
    <property type="term" value="P:mRNA transport"/>
    <property type="evidence" value="ECO:0007669"/>
    <property type="project" value="UniProtKB-UniRule"/>
</dbReference>
<evidence type="ECO:0000256" key="12">
    <source>
        <dbReference type="SAM" id="MobiDB-lite"/>
    </source>
</evidence>
<feature type="region of interest" description="Disordered" evidence="12">
    <location>
        <begin position="279"/>
        <end position="358"/>
    </location>
</feature>